<accession>A0A1Y5PS68</accession>
<proteinExistence type="predicted"/>
<gene>
    <name evidence="1" type="ORF">MHPYR_670016</name>
</gene>
<sequence>MTAGRGPHTGWLAAGIALFSALALAAGIVIGTHVPRRGPEDSLGADFARLQSSLHATAGIAISAVGSGRKPLVLGDLRSGAAWSTIKVPLVIAALRAEKPPVVTPAMTVAITESDNAAAESLWAGLGDPETAARAVDAVLRQAGDPTSVQSRRTRPEFSAFGQTDWALADQVRFISVAWCDPVNAPVFALMGHVDAAQRWGIGVIDGARFKGGWGPSPAGGYLVRQLGVLVTPTGATAISLAAQPDSGRFEDGIADLSKIADWLVSHRAALPAGSCGSP</sequence>
<evidence type="ECO:0000313" key="1">
    <source>
        <dbReference type="EMBL" id="SBS79021.1"/>
    </source>
</evidence>
<reference evidence="1" key="1">
    <citation type="submission" date="2016-03" db="EMBL/GenBank/DDBJ databases">
        <authorList>
            <person name="Ploux O."/>
        </authorList>
    </citation>
    <scope>NUCLEOTIDE SEQUENCE</scope>
    <source>
        <strain evidence="1">UC10</strain>
    </source>
</reference>
<dbReference type="EMBL" id="FLQS01000064">
    <property type="protein sequence ID" value="SBS79021.1"/>
    <property type="molecule type" value="Genomic_DNA"/>
</dbReference>
<name>A0A1Y5PS68_9MYCO</name>
<dbReference type="SUPFAM" id="SSF56601">
    <property type="entry name" value="beta-lactamase/transpeptidase-like"/>
    <property type="match status" value="1"/>
</dbReference>
<organism evidence="1">
    <name type="scientific">uncultured Mycobacterium sp</name>
    <dbReference type="NCBI Taxonomy" id="171292"/>
    <lineage>
        <taxon>Bacteria</taxon>
        <taxon>Bacillati</taxon>
        <taxon>Actinomycetota</taxon>
        <taxon>Actinomycetes</taxon>
        <taxon>Mycobacteriales</taxon>
        <taxon>Mycobacteriaceae</taxon>
        <taxon>Mycobacterium</taxon>
        <taxon>environmental samples</taxon>
    </lineage>
</organism>
<protein>
    <submittedName>
        <fullName evidence="1">Uncharacterized protein</fullName>
    </submittedName>
</protein>
<dbReference type="InterPro" id="IPR012338">
    <property type="entry name" value="Beta-lactam/transpept-like"/>
</dbReference>
<dbReference type="AlphaFoldDB" id="A0A1Y5PS68"/>
<dbReference type="Gene3D" id="3.40.710.10">
    <property type="entry name" value="DD-peptidase/beta-lactamase superfamily"/>
    <property type="match status" value="1"/>
</dbReference>